<keyword evidence="1" id="KW-0812">Transmembrane</keyword>
<proteinExistence type="predicted"/>
<feature type="transmembrane region" description="Helical" evidence="1">
    <location>
        <begin position="211"/>
        <end position="230"/>
    </location>
</feature>
<keyword evidence="1" id="KW-1133">Transmembrane helix</keyword>
<feature type="transmembrane region" description="Helical" evidence="1">
    <location>
        <begin position="171"/>
        <end position="191"/>
    </location>
</feature>
<gene>
    <name evidence="2" type="ORF">DPD33_20900</name>
</gene>
<keyword evidence="1" id="KW-0472">Membrane</keyword>
<dbReference type="EMBL" id="AAHIAM010000023">
    <property type="protein sequence ID" value="EBW3284441.1"/>
    <property type="molecule type" value="Genomic_DNA"/>
</dbReference>
<name>A0A5W2AH69_SALET</name>
<comment type="caution">
    <text evidence="2">The sequence shown here is derived from an EMBL/GenBank/DDBJ whole genome shotgun (WGS) entry which is preliminary data.</text>
</comment>
<evidence type="ECO:0000256" key="1">
    <source>
        <dbReference type="SAM" id="Phobius"/>
    </source>
</evidence>
<accession>A0A5W2AH69</accession>
<organism evidence="2">
    <name type="scientific">Salmonella enterica subsp. enterica serovar Pretoria</name>
    <dbReference type="NCBI Taxonomy" id="2564937"/>
    <lineage>
        <taxon>Bacteria</taxon>
        <taxon>Pseudomonadati</taxon>
        <taxon>Pseudomonadota</taxon>
        <taxon>Gammaproteobacteria</taxon>
        <taxon>Enterobacterales</taxon>
        <taxon>Enterobacteriaceae</taxon>
        <taxon>Salmonella</taxon>
    </lineage>
</organism>
<protein>
    <submittedName>
        <fullName evidence="2">Uncharacterized protein</fullName>
    </submittedName>
</protein>
<evidence type="ECO:0000313" key="2">
    <source>
        <dbReference type="EMBL" id="EBW3284441.1"/>
    </source>
</evidence>
<sequence>MEYILIDTIKSILPFALIILFAITPLGRKITSSFINTFLDKGIKEPEKITINDDVTAPPKNSEIIELIREEIVKISEDQNENIKIAKEKINHEVNNQISSYLDDKNKNINCIVSERIEREVSAIADKYLENSETFAKINDQYRLNQKRRNNENLMRHLDSEYYSSQRTKQLMSNLFIMINFIYFTGLLFFFMKTMILTSTEITDSQIPTKLAISISLAYLGFGAFIIYMIKFCNARTLTILSLKEDISKKDDVIDIVKDMISKDISENHVAILKLINSNYSMREQATKHPYELLLNGIKDSNIVLKNGKFELSKNSSKNN</sequence>
<reference evidence="2" key="1">
    <citation type="submission" date="2018-06" db="EMBL/GenBank/DDBJ databases">
        <authorList>
            <person name="Ashton P.M."/>
            <person name="Dallman T."/>
            <person name="Nair S."/>
            <person name="De Pinna E."/>
            <person name="Peters T."/>
            <person name="Grant K."/>
        </authorList>
    </citation>
    <scope>NUCLEOTIDE SEQUENCE</scope>
    <source>
        <strain evidence="2">442704</strain>
    </source>
</reference>
<dbReference type="AlphaFoldDB" id="A0A5W2AH69"/>
<feature type="transmembrane region" description="Helical" evidence="1">
    <location>
        <begin position="12"/>
        <end position="31"/>
    </location>
</feature>